<dbReference type="FunFam" id="1.10.472.80:FF:000006">
    <property type="entry name" value="TBC1 domain family member 14"/>
    <property type="match status" value="1"/>
</dbReference>
<feature type="compositionally biased region" description="Basic and acidic residues" evidence="1">
    <location>
        <begin position="21"/>
        <end position="33"/>
    </location>
</feature>
<feature type="compositionally biased region" description="Basic and acidic residues" evidence="1">
    <location>
        <begin position="52"/>
        <end position="89"/>
    </location>
</feature>
<feature type="domain" description="Rab-GAP TBC" evidence="2">
    <location>
        <begin position="126"/>
        <end position="315"/>
    </location>
</feature>
<dbReference type="AlphaFoldDB" id="A0A9R1THK5"/>
<dbReference type="GO" id="GO:0005773">
    <property type="term" value="C:vacuole"/>
    <property type="evidence" value="ECO:0007669"/>
    <property type="project" value="UniProtKB-ARBA"/>
</dbReference>
<dbReference type="Proteomes" id="UP000694866">
    <property type="component" value="Unplaced"/>
</dbReference>
<evidence type="ECO:0000256" key="1">
    <source>
        <dbReference type="SAM" id="MobiDB-lite"/>
    </source>
</evidence>
<evidence type="ECO:0000313" key="4">
    <source>
        <dbReference type="RefSeq" id="XP_011309352.1"/>
    </source>
</evidence>
<dbReference type="GO" id="GO:0016192">
    <property type="term" value="P:vesicle-mediated transport"/>
    <property type="evidence" value="ECO:0007669"/>
    <property type="project" value="UniProtKB-ARBA"/>
</dbReference>
<dbReference type="SUPFAM" id="SSF47923">
    <property type="entry name" value="Ypt/Rab-GAP domain of gyp1p"/>
    <property type="match status" value="2"/>
</dbReference>
<dbReference type="GO" id="GO:0031410">
    <property type="term" value="C:cytoplasmic vesicle"/>
    <property type="evidence" value="ECO:0007669"/>
    <property type="project" value="UniProtKB-ARBA"/>
</dbReference>
<feature type="region of interest" description="Disordered" evidence="1">
    <location>
        <begin position="21"/>
        <end position="89"/>
    </location>
</feature>
<dbReference type="GeneID" id="105270230"/>
<dbReference type="GO" id="GO:0005096">
    <property type="term" value="F:GTPase activator activity"/>
    <property type="evidence" value="ECO:0007669"/>
    <property type="project" value="TreeGrafter"/>
</dbReference>
<accession>A0A9R1THK5</accession>
<dbReference type="KEGG" id="fas:105270230"/>
<reference evidence="4" key="1">
    <citation type="submission" date="2025-08" db="UniProtKB">
        <authorList>
            <consortium name="RefSeq"/>
        </authorList>
    </citation>
    <scope>IDENTIFICATION</scope>
    <source>
        <strain evidence="4">USDA-PBARC FA_bdor</strain>
        <tissue evidence="4">Whole organism</tissue>
    </source>
</reference>
<protein>
    <submittedName>
        <fullName evidence="4">TBC1 domain family member 14-like</fullName>
    </submittedName>
</protein>
<sequence>MLEKSTAKPLTLELMKNFFRRRENSRNSQRNDRIGSLGLIQHSRPSYLPAKNPDEETKHQKEHDEILESVRRRETQAEKERNKKREERYKEEERLLVDSRLWTSDILPNFEQLRLSREVQDLWWRGLPPSIRGRVWRLGISNKLNIQGDIYRNCLNELREKVNHESLVAIRLDVSRTFPVLCVFQEEGPLNEPLRSVLAAYCVYRPEVGYVQGMSFIGAVLTLNMEPHDAFVCFSNLLDNPCHKAAFTLDQRQMNVYYEVFAAALLKNLPRVHAHFISSGLSPDFYLLDWVYTIYAKAMPLDVACRVWDVFVKDGDEFLFRTALGVLNLYQEELLGMDFVRCAQFLTKLPENLQASQLFESIGVMTVCPGGGNFQKIIDDVSRGNS</sequence>
<dbReference type="Pfam" id="PF00566">
    <property type="entry name" value="RabGAP-TBC"/>
    <property type="match status" value="1"/>
</dbReference>
<dbReference type="SMART" id="SM00164">
    <property type="entry name" value="TBC"/>
    <property type="match status" value="1"/>
</dbReference>
<dbReference type="Gene3D" id="1.10.10.750">
    <property type="entry name" value="Ypt/Rab-GAP domain of gyp1p, domain 1"/>
    <property type="match status" value="1"/>
</dbReference>
<proteinExistence type="predicted"/>
<dbReference type="Gene3D" id="1.10.8.270">
    <property type="entry name" value="putative rabgap domain of human tbc1 domain family member 14 like domains"/>
    <property type="match status" value="1"/>
</dbReference>
<dbReference type="OrthoDB" id="294251at2759"/>
<evidence type="ECO:0000313" key="3">
    <source>
        <dbReference type="Proteomes" id="UP000694866"/>
    </source>
</evidence>
<dbReference type="InterPro" id="IPR050302">
    <property type="entry name" value="Rab_GAP_TBC_domain"/>
</dbReference>
<dbReference type="PROSITE" id="PS50086">
    <property type="entry name" value="TBC_RABGAP"/>
    <property type="match status" value="1"/>
</dbReference>
<name>A0A9R1THK5_9HYME</name>
<dbReference type="GO" id="GO:0031267">
    <property type="term" value="F:small GTPase binding"/>
    <property type="evidence" value="ECO:0007669"/>
    <property type="project" value="TreeGrafter"/>
</dbReference>
<dbReference type="FunFam" id="1.10.8.270:FF:000008">
    <property type="entry name" value="Putative TBC1 domain family member 14"/>
    <property type="match status" value="1"/>
</dbReference>
<organism evidence="3 4">
    <name type="scientific">Fopius arisanus</name>
    <dbReference type="NCBI Taxonomy" id="64838"/>
    <lineage>
        <taxon>Eukaryota</taxon>
        <taxon>Metazoa</taxon>
        <taxon>Ecdysozoa</taxon>
        <taxon>Arthropoda</taxon>
        <taxon>Hexapoda</taxon>
        <taxon>Insecta</taxon>
        <taxon>Pterygota</taxon>
        <taxon>Neoptera</taxon>
        <taxon>Endopterygota</taxon>
        <taxon>Hymenoptera</taxon>
        <taxon>Apocrita</taxon>
        <taxon>Ichneumonoidea</taxon>
        <taxon>Braconidae</taxon>
        <taxon>Opiinae</taxon>
        <taxon>Fopius</taxon>
    </lineage>
</organism>
<dbReference type="InterPro" id="IPR035969">
    <property type="entry name" value="Rab-GAP_TBC_sf"/>
</dbReference>
<dbReference type="PANTHER" id="PTHR47219:SF15">
    <property type="entry name" value="TBC1 DOMAIN FAMILY MEMBER 12 ISOFORM X1"/>
    <property type="match status" value="1"/>
</dbReference>
<dbReference type="RefSeq" id="XP_011309352.1">
    <property type="nucleotide sequence ID" value="XM_011311050.1"/>
</dbReference>
<dbReference type="PANTHER" id="PTHR47219">
    <property type="entry name" value="RAB GTPASE-ACTIVATING PROTEIN 1-LIKE"/>
    <property type="match status" value="1"/>
</dbReference>
<dbReference type="InterPro" id="IPR000195">
    <property type="entry name" value="Rab-GAP-TBC_dom"/>
</dbReference>
<gene>
    <name evidence="4" type="primary">LOC105270230</name>
</gene>
<evidence type="ECO:0000259" key="2">
    <source>
        <dbReference type="PROSITE" id="PS50086"/>
    </source>
</evidence>
<dbReference type="Gene3D" id="1.10.472.80">
    <property type="entry name" value="Ypt/Rab-GAP domain of gyp1p, domain 3"/>
    <property type="match status" value="1"/>
</dbReference>
<keyword evidence="3" id="KW-1185">Reference proteome</keyword>